<dbReference type="AlphaFoldDB" id="A0A1E3B6U4"/>
<name>A0A1E3B6U4_ASPCR</name>
<organism evidence="2 3">
    <name type="scientific">Aspergillus cristatus</name>
    <name type="common">Chinese Fuzhuan brick tea-fermentation fungus</name>
    <name type="synonym">Eurotium cristatum</name>
    <dbReference type="NCBI Taxonomy" id="573508"/>
    <lineage>
        <taxon>Eukaryota</taxon>
        <taxon>Fungi</taxon>
        <taxon>Dikarya</taxon>
        <taxon>Ascomycota</taxon>
        <taxon>Pezizomycotina</taxon>
        <taxon>Eurotiomycetes</taxon>
        <taxon>Eurotiomycetidae</taxon>
        <taxon>Eurotiales</taxon>
        <taxon>Aspergillaceae</taxon>
        <taxon>Aspergillus</taxon>
        <taxon>Aspergillus subgen. Aspergillus</taxon>
    </lineage>
</organism>
<proteinExistence type="predicted"/>
<sequence>MSSEYLVVTYGEYAHGDPRKERRVVLESSLLPAIKNAFNIQVVGGQDLLERFVKTVENQARLAKRYSDTDCSHFAHGIRENKSVVIGDNPTGYEPKRSDRNLVLERFKQALPPGVKANLLSTACYSGGWLVGPDVNYPRHLNVTGLATSGPGQEGQEGQETRSWSMSKKLGRACGSTISKKRAADYFSAKPGKGSLASNTGLHRTLNQYIKKDADEFVQAMGIDFSSCLGYDLDTEYHRPTAILAPRYTIAWDELVRLRLFNTLIPPRNSRNRPGEDLQVGKRDKERLAQAVEFKKWKARQFLPRAKARTIISDQDVAAYGSNLVASLRRLGHTVHLKTPGIILKRWGYQAVPTEAS</sequence>
<protein>
    <submittedName>
        <fullName evidence="2">Uncharacterized protein</fullName>
    </submittedName>
</protein>
<evidence type="ECO:0000313" key="3">
    <source>
        <dbReference type="Proteomes" id="UP000094569"/>
    </source>
</evidence>
<dbReference type="VEuPathDB" id="FungiDB:SI65_08125"/>
<feature type="region of interest" description="Disordered" evidence="1">
    <location>
        <begin position="147"/>
        <end position="168"/>
    </location>
</feature>
<dbReference type="EMBL" id="JXNT01000011">
    <property type="protein sequence ID" value="ODM16618.1"/>
    <property type="molecule type" value="Genomic_DNA"/>
</dbReference>
<dbReference type="OrthoDB" id="3000060at2759"/>
<evidence type="ECO:0000313" key="2">
    <source>
        <dbReference type="EMBL" id="ODM16618.1"/>
    </source>
</evidence>
<accession>A0A1E3B6U4</accession>
<keyword evidence="3" id="KW-1185">Reference proteome</keyword>
<dbReference type="STRING" id="573508.A0A1E3B6U4"/>
<reference evidence="2 3" key="1">
    <citation type="journal article" date="2016" name="BMC Genomics">
        <title>Comparative genomic and transcriptomic analyses of the Fuzhuan brick tea-fermentation fungus Aspergillus cristatus.</title>
        <authorList>
            <person name="Ge Y."/>
            <person name="Wang Y."/>
            <person name="Liu Y."/>
            <person name="Tan Y."/>
            <person name="Ren X."/>
            <person name="Zhang X."/>
            <person name="Hyde K.D."/>
            <person name="Liu Y."/>
            <person name="Liu Z."/>
        </authorList>
    </citation>
    <scope>NUCLEOTIDE SEQUENCE [LARGE SCALE GENOMIC DNA]</scope>
    <source>
        <strain evidence="2 3">GZAAS20.1005</strain>
    </source>
</reference>
<gene>
    <name evidence="2" type="ORF">SI65_08125</name>
</gene>
<dbReference type="Proteomes" id="UP000094569">
    <property type="component" value="Unassembled WGS sequence"/>
</dbReference>
<comment type="caution">
    <text evidence="2">The sequence shown here is derived from an EMBL/GenBank/DDBJ whole genome shotgun (WGS) entry which is preliminary data.</text>
</comment>
<evidence type="ECO:0000256" key="1">
    <source>
        <dbReference type="SAM" id="MobiDB-lite"/>
    </source>
</evidence>